<dbReference type="RefSeq" id="WP_190615241.1">
    <property type="nucleotide sequence ID" value="NZ_AP018712.1"/>
</dbReference>
<dbReference type="CDD" id="cd03255">
    <property type="entry name" value="ABC_MJ0796_LolCDE_FtsE"/>
    <property type="match status" value="1"/>
</dbReference>
<evidence type="ECO:0000259" key="5">
    <source>
        <dbReference type="PROSITE" id="PS50893"/>
    </source>
</evidence>
<protein>
    <submittedName>
        <fullName evidence="6">ABC transporter ATP-binding protein</fullName>
    </submittedName>
</protein>
<dbReference type="AlphaFoldDB" id="A0A7G1G9U7"/>
<evidence type="ECO:0000313" key="6">
    <source>
        <dbReference type="EMBL" id="BBE30109.1"/>
    </source>
</evidence>
<dbReference type="InterPro" id="IPR027417">
    <property type="entry name" value="P-loop_NTPase"/>
</dbReference>
<dbReference type="Gene3D" id="3.40.50.300">
    <property type="entry name" value="P-loop containing nucleotide triphosphate hydrolases"/>
    <property type="match status" value="1"/>
</dbReference>
<evidence type="ECO:0000256" key="2">
    <source>
        <dbReference type="ARBA" id="ARBA00022448"/>
    </source>
</evidence>
<evidence type="ECO:0000256" key="1">
    <source>
        <dbReference type="ARBA" id="ARBA00005417"/>
    </source>
</evidence>
<feature type="domain" description="ABC transporter" evidence="5">
    <location>
        <begin position="4"/>
        <end position="237"/>
    </location>
</feature>
<organism evidence="6 7">
    <name type="scientific">Tepiditoga spiralis</name>
    <dbReference type="NCBI Taxonomy" id="2108365"/>
    <lineage>
        <taxon>Bacteria</taxon>
        <taxon>Thermotogati</taxon>
        <taxon>Thermotogota</taxon>
        <taxon>Thermotogae</taxon>
        <taxon>Petrotogales</taxon>
        <taxon>Petrotogaceae</taxon>
        <taxon>Tepiditoga</taxon>
    </lineage>
</organism>
<evidence type="ECO:0000256" key="4">
    <source>
        <dbReference type="ARBA" id="ARBA00022840"/>
    </source>
</evidence>
<reference evidence="6 7" key="1">
    <citation type="submission" date="2018-06" db="EMBL/GenBank/DDBJ databases">
        <title>Genome sequencing of Oceanotoga sp. sy52.</title>
        <authorList>
            <person name="Mori K."/>
        </authorList>
    </citation>
    <scope>NUCLEOTIDE SEQUENCE [LARGE SCALE GENOMIC DNA]</scope>
    <source>
        <strain evidence="7">sy52</strain>
    </source>
</reference>
<keyword evidence="2" id="KW-0813">Transport</keyword>
<dbReference type="GO" id="GO:0005524">
    <property type="term" value="F:ATP binding"/>
    <property type="evidence" value="ECO:0007669"/>
    <property type="project" value="UniProtKB-KW"/>
</dbReference>
<comment type="similarity">
    <text evidence="1">Belongs to the ABC transporter superfamily.</text>
</comment>
<sequence length="251" mass="28961">MKKIKIKNLYKVYGAHKNFEGTRALNGINLEIESGQVVAIMGPSGCGKTTLFSMISGIDTPTSGEVWVKDKNIFKMNSEERATYRRNNIGLIFQEDMLIDYFTIYENISLLRNDTNEIKKLSEYFGINKFLNKYPKELSFGERQKVAACRAFINNQDLILADEPTGNLDSNSSKKFIEYVLKLNNIRNDTFLMATHDPFVASYCNRVVFLNDGKIIMDIYKKESRRHFLDRIFDCLVILEGEINDMEQEIL</sequence>
<accession>A0A7G1G9U7</accession>
<dbReference type="PROSITE" id="PS50893">
    <property type="entry name" value="ABC_TRANSPORTER_2"/>
    <property type="match status" value="1"/>
</dbReference>
<dbReference type="KEGG" id="ocy:OSSY52_02500"/>
<proteinExistence type="inferred from homology"/>
<gene>
    <name evidence="6" type="ORF">OSSY52_02500</name>
</gene>
<dbReference type="EMBL" id="AP018712">
    <property type="protein sequence ID" value="BBE30109.1"/>
    <property type="molecule type" value="Genomic_DNA"/>
</dbReference>
<evidence type="ECO:0000313" key="7">
    <source>
        <dbReference type="Proteomes" id="UP000516361"/>
    </source>
</evidence>
<dbReference type="InterPro" id="IPR003439">
    <property type="entry name" value="ABC_transporter-like_ATP-bd"/>
</dbReference>
<dbReference type="Proteomes" id="UP000516361">
    <property type="component" value="Chromosome"/>
</dbReference>
<dbReference type="GO" id="GO:0016887">
    <property type="term" value="F:ATP hydrolysis activity"/>
    <property type="evidence" value="ECO:0007669"/>
    <property type="project" value="InterPro"/>
</dbReference>
<dbReference type="InParanoid" id="A0A7G1G9U7"/>
<dbReference type="Pfam" id="PF00005">
    <property type="entry name" value="ABC_tran"/>
    <property type="match status" value="1"/>
</dbReference>
<dbReference type="SMART" id="SM00382">
    <property type="entry name" value="AAA"/>
    <property type="match status" value="1"/>
</dbReference>
<name>A0A7G1G9U7_9BACT</name>
<dbReference type="FunCoup" id="A0A7G1G9U7">
    <property type="interactions" value="144"/>
</dbReference>
<dbReference type="SUPFAM" id="SSF52540">
    <property type="entry name" value="P-loop containing nucleoside triphosphate hydrolases"/>
    <property type="match status" value="1"/>
</dbReference>
<keyword evidence="4 6" id="KW-0067">ATP-binding</keyword>
<dbReference type="InterPro" id="IPR017911">
    <property type="entry name" value="MacB-like_ATP-bd"/>
</dbReference>
<dbReference type="PANTHER" id="PTHR42798:SF7">
    <property type="entry name" value="ALPHA-D-RIBOSE 1-METHYLPHOSPHONATE 5-TRIPHOSPHATE SYNTHASE SUBUNIT PHNL"/>
    <property type="match status" value="1"/>
</dbReference>
<dbReference type="PANTHER" id="PTHR42798">
    <property type="entry name" value="LIPOPROTEIN-RELEASING SYSTEM ATP-BINDING PROTEIN LOLD"/>
    <property type="match status" value="1"/>
</dbReference>
<keyword evidence="7" id="KW-1185">Reference proteome</keyword>
<dbReference type="InterPro" id="IPR003593">
    <property type="entry name" value="AAA+_ATPase"/>
</dbReference>
<evidence type="ECO:0000256" key="3">
    <source>
        <dbReference type="ARBA" id="ARBA00022741"/>
    </source>
</evidence>
<keyword evidence="3" id="KW-0547">Nucleotide-binding</keyword>